<sequence>MAQEPRRNVVNKLERWEIAIIKKMISSGGLNDQDILAFFTRPTRSINHARISEIRNQTKHRNTLAATQAEFDAFLASWPQIDPATGAHLKGDELLLKAREAMIQAVQGFNNPRAYFKSETFIVIAVIAYTYLLHWYYRRNGIDIRYKRMVDGVETVLRTRHGADKHWELEACIDHADCPLDAPSVANLRFLIAIRHEIEHQLTNRIDDAISAKLQACCLNFNRSIKELSGAQNGLDRDLALALQFSGISRDQRDLLLSDTDMPAHIQAAHTAFENGISDEIVSDPRYSYRVAYIEQAVNSRGKADQVVEFLRPGTEKGDHVRLALKEVEKPKLKPGQIVALLQQEGYPRFKAHHHTQLWKASDAKAAGKSYGITLADGAWYWYPNWVDYVRTHVQANAEQFGPA</sequence>
<protein>
    <submittedName>
        <fullName evidence="3">DUF3644 domain-containing protein</fullName>
    </submittedName>
</protein>
<dbReference type="Proteomes" id="UP001597302">
    <property type="component" value="Unassembled WGS sequence"/>
</dbReference>
<evidence type="ECO:0000259" key="2">
    <source>
        <dbReference type="Pfam" id="PF12358"/>
    </source>
</evidence>
<proteinExistence type="predicted"/>
<reference evidence="4" key="1">
    <citation type="journal article" date="2019" name="Int. J. Syst. Evol. Microbiol.">
        <title>The Global Catalogue of Microorganisms (GCM) 10K type strain sequencing project: providing services to taxonomists for standard genome sequencing and annotation.</title>
        <authorList>
            <consortium name="The Broad Institute Genomics Platform"/>
            <consortium name="The Broad Institute Genome Sequencing Center for Infectious Disease"/>
            <person name="Wu L."/>
            <person name="Ma J."/>
        </authorList>
    </citation>
    <scope>NUCLEOTIDE SEQUENCE [LARGE SCALE GENOMIC DNA]</scope>
    <source>
        <strain evidence="4">CCM 8875</strain>
    </source>
</reference>
<dbReference type="EMBL" id="JBHTOQ010000052">
    <property type="protein sequence ID" value="MFD1483385.1"/>
    <property type="molecule type" value="Genomic_DNA"/>
</dbReference>
<gene>
    <name evidence="3" type="ORF">ACFQ5P_18995</name>
</gene>
<dbReference type="InterPro" id="IPR022104">
    <property type="entry name" value="DUF3644"/>
</dbReference>
<accession>A0ABW4E4H0</accession>
<evidence type="ECO:0000256" key="1">
    <source>
        <dbReference type="SAM" id="Phobius"/>
    </source>
</evidence>
<dbReference type="RefSeq" id="WP_242679543.1">
    <property type="nucleotide sequence ID" value="NZ_CBCSAJ010000076.1"/>
</dbReference>
<comment type="caution">
    <text evidence="3">The sequence shown here is derived from an EMBL/GenBank/DDBJ whole genome shotgun (WGS) entry which is preliminary data.</text>
</comment>
<keyword evidence="1" id="KW-0812">Transmembrane</keyword>
<keyword evidence="1" id="KW-1133">Transmembrane helix</keyword>
<keyword evidence="1" id="KW-0472">Membrane</keyword>
<evidence type="ECO:0000313" key="4">
    <source>
        <dbReference type="Proteomes" id="UP001597302"/>
    </source>
</evidence>
<dbReference type="Pfam" id="PF12358">
    <property type="entry name" value="DUF3644"/>
    <property type="match status" value="1"/>
</dbReference>
<organism evidence="3 4">
    <name type="scientific">Paracoccus nototheniae</name>
    <dbReference type="NCBI Taxonomy" id="2489002"/>
    <lineage>
        <taxon>Bacteria</taxon>
        <taxon>Pseudomonadati</taxon>
        <taxon>Pseudomonadota</taxon>
        <taxon>Alphaproteobacteria</taxon>
        <taxon>Rhodobacterales</taxon>
        <taxon>Paracoccaceae</taxon>
        <taxon>Paracoccus</taxon>
    </lineage>
</organism>
<feature type="transmembrane region" description="Helical" evidence="1">
    <location>
        <begin position="120"/>
        <end position="137"/>
    </location>
</feature>
<feature type="domain" description="DUF3644" evidence="2">
    <location>
        <begin position="93"/>
        <end position="276"/>
    </location>
</feature>
<evidence type="ECO:0000313" key="3">
    <source>
        <dbReference type="EMBL" id="MFD1483385.1"/>
    </source>
</evidence>
<name>A0ABW4E4H0_9RHOB</name>
<keyword evidence="4" id="KW-1185">Reference proteome</keyword>